<dbReference type="PANTHER" id="PTHR43537:SF5">
    <property type="entry name" value="UXU OPERON TRANSCRIPTIONAL REGULATOR"/>
    <property type="match status" value="1"/>
</dbReference>
<dbReference type="KEGG" id="gfu:KM031_09505"/>
<dbReference type="PROSITE" id="PS50949">
    <property type="entry name" value="HTH_GNTR"/>
    <property type="match status" value="1"/>
</dbReference>
<proteinExistence type="predicted"/>
<reference evidence="5" key="1">
    <citation type="submission" date="2021-06" db="EMBL/GenBank/DDBJ databases">
        <title>Direct submission.</title>
        <authorList>
            <person name="Lee C.-S."/>
            <person name="Jin L."/>
        </authorList>
    </citation>
    <scope>NUCLEOTIDE SEQUENCE</scope>
    <source>
        <strain evidence="5">Con5</strain>
    </source>
</reference>
<dbReference type="SUPFAM" id="SSF48008">
    <property type="entry name" value="GntR ligand-binding domain-like"/>
    <property type="match status" value="1"/>
</dbReference>
<evidence type="ECO:0000256" key="3">
    <source>
        <dbReference type="ARBA" id="ARBA00023163"/>
    </source>
</evidence>
<dbReference type="SMART" id="SM00345">
    <property type="entry name" value="HTH_GNTR"/>
    <property type="match status" value="1"/>
</dbReference>
<dbReference type="EMBL" id="CP076361">
    <property type="protein sequence ID" value="QWK89115.1"/>
    <property type="molecule type" value="Genomic_DNA"/>
</dbReference>
<gene>
    <name evidence="5" type="ORF">KM031_09505</name>
</gene>
<dbReference type="InterPro" id="IPR008920">
    <property type="entry name" value="TF_FadR/GntR_C"/>
</dbReference>
<dbReference type="Pfam" id="PF07729">
    <property type="entry name" value="FCD"/>
    <property type="match status" value="1"/>
</dbReference>
<dbReference type="SUPFAM" id="SSF46785">
    <property type="entry name" value="Winged helix' DNA-binding domain"/>
    <property type="match status" value="1"/>
</dbReference>
<dbReference type="GO" id="GO:0003677">
    <property type="term" value="F:DNA binding"/>
    <property type="evidence" value="ECO:0007669"/>
    <property type="project" value="UniProtKB-KW"/>
</dbReference>
<dbReference type="RefSeq" id="WP_215505872.1">
    <property type="nucleotide sequence ID" value="NZ_CP076361.1"/>
</dbReference>
<protein>
    <submittedName>
        <fullName evidence="5">GntR family transcriptional regulator</fullName>
    </submittedName>
</protein>
<name>A0A975P3N2_9RHOB</name>
<keyword evidence="2" id="KW-0238">DNA-binding</keyword>
<dbReference type="InterPro" id="IPR000524">
    <property type="entry name" value="Tscrpt_reg_HTH_GntR"/>
</dbReference>
<dbReference type="Pfam" id="PF00392">
    <property type="entry name" value="GntR"/>
    <property type="match status" value="1"/>
</dbReference>
<dbReference type="AlphaFoldDB" id="A0A975P3N2"/>
<evidence type="ECO:0000313" key="6">
    <source>
        <dbReference type="Proteomes" id="UP000679352"/>
    </source>
</evidence>
<dbReference type="GO" id="GO:0003700">
    <property type="term" value="F:DNA-binding transcription factor activity"/>
    <property type="evidence" value="ECO:0007669"/>
    <property type="project" value="InterPro"/>
</dbReference>
<dbReference type="InterPro" id="IPR011711">
    <property type="entry name" value="GntR_C"/>
</dbReference>
<dbReference type="InterPro" id="IPR036388">
    <property type="entry name" value="WH-like_DNA-bd_sf"/>
</dbReference>
<dbReference type="SMART" id="SM00895">
    <property type="entry name" value="FCD"/>
    <property type="match status" value="1"/>
</dbReference>
<keyword evidence="6" id="KW-1185">Reference proteome</keyword>
<organism evidence="5 6">
    <name type="scientific">Gemmobacter fulvus</name>
    <dbReference type="NCBI Taxonomy" id="2840474"/>
    <lineage>
        <taxon>Bacteria</taxon>
        <taxon>Pseudomonadati</taxon>
        <taxon>Pseudomonadota</taxon>
        <taxon>Alphaproteobacteria</taxon>
        <taxon>Rhodobacterales</taxon>
        <taxon>Paracoccaceae</taxon>
        <taxon>Gemmobacter</taxon>
    </lineage>
</organism>
<evidence type="ECO:0000256" key="2">
    <source>
        <dbReference type="ARBA" id="ARBA00023125"/>
    </source>
</evidence>
<dbReference type="Proteomes" id="UP000679352">
    <property type="component" value="Chromosome"/>
</dbReference>
<keyword evidence="3" id="KW-0804">Transcription</keyword>
<dbReference type="PANTHER" id="PTHR43537">
    <property type="entry name" value="TRANSCRIPTIONAL REGULATOR, GNTR FAMILY"/>
    <property type="match status" value="1"/>
</dbReference>
<dbReference type="InterPro" id="IPR036390">
    <property type="entry name" value="WH_DNA-bd_sf"/>
</dbReference>
<sequence>MRQPIARKSLQDQATDWLRDAVIRGDFRPGEILTEQALTERIGLGRGTVRSALFALEAQELVTRTPYSSWRVAVLDAQAIWEIYTLRGAFEGLAARILAERRDSLGTALVAAAFDRLGTANGSDTDERVAADLGFHASFVAQTGHQHLIRRHSLLSDKMEWLYRWSEHHWPQRQPLVADHLRLFDAMLHGTPEAAEAAVRDHIAESIDLDVAGFQSLATPAASANQTEQT</sequence>
<evidence type="ECO:0000313" key="5">
    <source>
        <dbReference type="EMBL" id="QWK89115.1"/>
    </source>
</evidence>
<evidence type="ECO:0000256" key="1">
    <source>
        <dbReference type="ARBA" id="ARBA00023015"/>
    </source>
</evidence>
<feature type="domain" description="HTH gntR-type" evidence="4">
    <location>
        <begin position="8"/>
        <end position="75"/>
    </location>
</feature>
<dbReference type="Gene3D" id="1.20.120.530">
    <property type="entry name" value="GntR ligand-binding domain-like"/>
    <property type="match status" value="1"/>
</dbReference>
<evidence type="ECO:0000259" key="4">
    <source>
        <dbReference type="PROSITE" id="PS50949"/>
    </source>
</evidence>
<keyword evidence="1" id="KW-0805">Transcription regulation</keyword>
<accession>A0A975P3N2</accession>
<dbReference type="Gene3D" id="1.10.10.10">
    <property type="entry name" value="Winged helix-like DNA-binding domain superfamily/Winged helix DNA-binding domain"/>
    <property type="match status" value="1"/>
</dbReference>